<dbReference type="eggNOG" id="ENOG502R8WU">
    <property type="taxonomic scope" value="Eukaryota"/>
</dbReference>
<evidence type="ECO:0000313" key="3">
    <source>
        <dbReference type="Proteomes" id="UP000002009"/>
    </source>
</evidence>
<dbReference type="RefSeq" id="XP_002501618.1">
    <property type="nucleotide sequence ID" value="XM_002501572.1"/>
</dbReference>
<dbReference type="InterPro" id="IPR007914">
    <property type="entry name" value="UPF0193"/>
</dbReference>
<name>C1E362_MICCC</name>
<accession>C1E362</accession>
<dbReference type="PANTHER" id="PTHR28348">
    <property type="entry name" value="UPF0193 PROTEIN EVG1"/>
    <property type="match status" value="1"/>
</dbReference>
<dbReference type="Pfam" id="PF05250">
    <property type="entry name" value="UPF0193"/>
    <property type="match status" value="1"/>
</dbReference>
<reference evidence="2 3" key="1">
    <citation type="journal article" date="2009" name="Science">
        <title>Green evolution and dynamic adaptations revealed by genomes of the marine picoeukaryotes Micromonas.</title>
        <authorList>
            <person name="Worden A.Z."/>
            <person name="Lee J.H."/>
            <person name="Mock T."/>
            <person name="Rouze P."/>
            <person name="Simmons M.P."/>
            <person name="Aerts A.L."/>
            <person name="Allen A.E."/>
            <person name="Cuvelier M.L."/>
            <person name="Derelle E."/>
            <person name="Everett M.V."/>
            <person name="Foulon E."/>
            <person name="Grimwood J."/>
            <person name="Gundlach H."/>
            <person name="Henrissat B."/>
            <person name="Napoli C."/>
            <person name="McDonald S.M."/>
            <person name="Parker M.S."/>
            <person name="Rombauts S."/>
            <person name="Salamov A."/>
            <person name="Von Dassow P."/>
            <person name="Badger J.H."/>
            <person name="Coutinho P.M."/>
            <person name="Demir E."/>
            <person name="Dubchak I."/>
            <person name="Gentemann C."/>
            <person name="Eikrem W."/>
            <person name="Gready J.E."/>
            <person name="John U."/>
            <person name="Lanier W."/>
            <person name="Lindquist E.A."/>
            <person name="Lucas S."/>
            <person name="Mayer K.F."/>
            <person name="Moreau H."/>
            <person name="Not F."/>
            <person name="Otillar R."/>
            <person name="Panaud O."/>
            <person name="Pangilinan J."/>
            <person name="Paulsen I."/>
            <person name="Piegu B."/>
            <person name="Poliakov A."/>
            <person name="Robbens S."/>
            <person name="Schmutz J."/>
            <person name="Toulza E."/>
            <person name="Wyss T."/>
            <person name="Zelensky A."/>
            <person name="Zhou K."/>
            <person name="Armbrust E.V."/>
            <person name="Bhattacharya D."/>
            <person name="Goodenough U.W."/>
            <person name="Van de Peer Y."/>
            <person name="Grigoriev I.V."/>
        </authorList>
    </citation>
    <scope>NUCLEOTIDE SEQUENCE [LARGE SCALE GENOMIC DNA]</scope>
    <source>
        <strain evidence="3">RCC299 / NOUM17</strain>
    </source>
</reference>
<dbReference type="KEGG" id="mis:MICPUN_57567"/>
<dbReference type="GeneID" id="8242530"/>
<keyword evidence="3" id="KW-1185">Reference proteome</keyword>
<evidence type="ECO:0000256" key="1">
    <source>
        <dbReference type="SAM" id="MobiDB-lite"/>
    </source>
</evidence>
<gene>
    <name evidence="2" type="ORF">MICPUN_57567</name>
</gene>
<dbReference type="InParanoid" id="C1E362"/>
<organism evidence="2 3">
    <name type="scientific">Micromonas commoda (strain RCC299 / NOUM17 / CCMP2709)</name>
    <name type="common">Picoplanktonic green alga</name>
    <dbReference type="NCBI Taxonomy" id="296587"/>
    <lineage>
        <taxon>Eukaryota</taxon>
        <taxon>Viridiplantae</taxon>
        <taxon>Chlorophyta</taxon>
        <taxon>Mamiellophyceae</taxon>
        <taxon>Mamiellales</taxon>
        <taxon>Mamiellaceae</taxon>
        <taxon>Micromonas</taxon>
    </lineage>
</organism>
<dbReference type="AlphaFoldDB" id="C1E362"/>
<feature type="region of interest" description="Disordered" evidence="1">
    <location>
        <begin position="1"/>
        <end position="21"/>
    </location>
</feature>
<dbReference type="Proteomes" id="UP000002009">
    <property type="component" value="Chromosome 4"/>
</dbReference>
<dbReference type="PANTHER" id="PTHR28348:SF1">
    <property type="entry name" value="UPF0193 PROTEIN EVG1"/>
    <property type="match status" value="1"/>
</dbReference>
<evidence type="ECO:0000313" key="2">
    <source>
        <dbReference type="EMBL" id="ACO62876.1"/>
    </source>
</evidence>
<proteinExistence type="predicted"/>
<feature type="region of interest" description="Disordered" evidence="1">
    <location>
        <begin position="51"/>
        <end position="162"/>
    </location>
</feature>
<protein>
    <submittedName>
        <fullName evidence="2">Uncharacterized protein</fullName>
    </submittedName>
</protein>
<feature type="compositionally biased region" description="Basic and acidic residues" evidence="1">
    <location>
        <begin position="112"/>
        <end position="133"/>
    </location>
</feature>
<sequence length="224" mass="24655">MSQFGPRPGPGGKRRGFSKETEAFLRETLEASGASRRTVAGLLATGSVAAAPPKAPGFHRRNPGGVVVPVVGRRRPDHAPPDRFASGIRTKEAIAAANPRAPEPWTGRGVPRGRDNDAEKARLQRRMELHGKETLPPPRRLSEMARDGRTLEPTPPRRKTRVQEMEEMFSAIVGEIEEREEFLAEMRELGRAERYEREIAAEVAARVNQLKGLDEALRSASGLS</sequence>
<dbReference type="EMBL" id="CP001325">
    <property type="protein sequence ID" value="ACO62876.1"/>
    <property type="molecule type" value="Genomic_DNA"/>
</dbReference>
<dbReference type="OMA" id="QEMEEMF"/>
<feature type="compositionally biased region" description="Basic and acidic residues" evidence="1">
    <location>
        <begin position="140"/>
        <end position="150"/>
    </location>
</feature>